<evidence type="ECO:0000256" key="8">
    <source>
        <dbReference type="ARBA" id="ARBA00023288"/>
    </source>
</evidence>
<evidence type="ECO:0000256" key="6">
    <source>
        <dbReference type="ARBA" id="ARBA00022729"/>
    </source>
</evidence>
<dbReference type="InterPro" id="IPR008427">
    <property type="entry name" value="Extracellular_membr_CFEM_dom"/>
</dbReference>
<evidence type="ECO:0000256" key="4">
    <source>
        <dbReference type="ARBA" id="ARBA00022525"/>
    </source>
</evidence>
<evidence type="ECO:0000256" key="3">
    <source>
        <dbReference type="ARBA" id="ARBA00010031"/>
    </source>
</evidence>
<sequence>MKTVYTLLAGFTAHAAAWEYDAQPYNSTAYANNECSVKQQTGFDWSELTDGETNFQYNEFDFSNGWKCSNNYRKRDPLAPRGFNNKAITNNCSKTQPASFGSDKKKNGFSISTIQLSSEYDAELDLHYTMMDGSACKQAAVPCRQTGSTVQNTQCGGAKRVDVYLGKGYKGYKGEKTGCKIGIHNIGFDCNPPKKFSPPIMAQYNPTGGYQMYTPSASTNEAQISATSLSKSCNERYGEDCAQISSVQASSSATTSSYSFMSYFKNSSSVALPLSTISPSVAIFTFSSSQAAIPTYPPVKIIEVLPTCMNTWLQITTECKDNTAVDCYCKNTKFTKSVIDCVQAYSKTDADTMDNLRYLVGICAKYVPENPSLVEYCPKDTFNIPTGGNSTIIPVGSNSTTTSTLIPTTSNSTAIHTPTPAVAKTRVTVIVYGSISIAVPVVHFTTAAPVPGGKPSAVINLAYGAPPKVSATATATPAAPSSHTCSSNLTATGATGTGVVRPSVATSTRPSGGSQFTGAAVPFGAEGVHVVLGVAVALLGL</sequence>
<dbReference type="OrthoDB" id="5431405at2759"/>
<dbReference type="Proteomes" id="UP000799424">
    <property type="component" value="Unassembled WGS sequence"/>
</dbReference>
<dbReference type="AlphaFoldDB" id="A0A6A7A7Z4"/>
<gene>
    <name evidence="11" type="ORF">CC86DRAFT_465541</name>
</gene>
<keyword evidence="5" id="KW-0472">Membrane</keyword>
<keyword evidence="5" id="KW-0336">GPI-anchor</keyword>
<dbReference type="EMBL" id="MU006222">
    <property type="protein sequence ID" value="KAF2828817.1"/>
    <property type="molecule type" value="Genomic_DNA"/>
</dbReference>
<reference evidence="11" key="1">
    <citation type="journal article" date="2020" name="Stud. Mycol.">
        <title>101 Dothideomycetes genomes: a test case for predicting lifestyles and emergence of pathogens.</title>
        <authorList>
            <person name="Haridas S."/>
            <person name="Albert R."/>
            <person name="Binder M."/>
            <person name="Bloem J."/>
            <person name="Labutti K."/>
            <person name="Salamov A."/>
            <person name="Andreopoulos B."/>
            <person name="Baker S."/>
            <person name="Barry K."/>
            <person name="Bills G."/>
            <person name="Bluhm B."/>
            <person name="Cannon C."/>
            <person name="Castanera R."/>
            <person name="Culley D."/>
            <person name="Daum C."/>
            <person name="Ezra D."/>
            <person name="Gonzalez J."/>
            <person name="Henrissat B."/>
            <person name="Kuo A."/>
            <person name="Liang C."/>
            <person name="Lipzen A."/>
            <person name="Lutzoni F."/>
            <person name="Magnuson J."/>
            <person name="Mondo S."/>
            <person name="Nolan M."/>
            <person name="Ohm R."/>
            <person name="Pangilinan J."/>
            <person name="Park H.-J."/>
            <person name="Ramirez L."/>
            <person name="Alfaro M."/>
            <person name="Sun H."/>
            <person name="Tritt A."/>
            <person name="Yoshinaga Y."/>
            <person name="Zwiers L.-H."/>
            <person name="Turgeon B."/>
            <person name="Goodwin S."/>
            <person name="Spatafora J."/>
            <person name="Crous P."/>
            <person name="Grigoriev I."/>
        </authorList>
    </citation>
    <scope>NUCLEOTIDE SEQUENCE</scope>
    <source>
        <strain evidence="11">CBS 113818</strain>
    </source>
</reference>
<evidence type="ECO:0000259" key="10">
    <source>
        <dbReference type="Pfam" id="PF05730"/>
    </source>
</evidence>
<keyword evidence="12" id="KW-1185">Reference proteome</keyword>
<comment type="similarity">
    <text evidence="3">Belongs to the RBT5 family.</text>
</comment>
<dbReference type="Pfam" id="PF05730">
    <property type="entry name" value="CFEM"/>
    <property type="match status" value="1"/>
</dbReference>
<evidence type="ECO:0000256" key="5">
    <source>
        <dbReference type="ARBA" id="ARBA00022622"/>
    </source>
</evidence>
<protein>
    <recommendedName>
        <fullName evidence="10">CFEM domain-containing protein</fullName>
    </recommendedName>
</protein>
<organism evidence="11 12">
    <name type="scientific">Ophiobolus disseminans</name>
    <dbReference type="NCBI Taxonomy" id="1469910"/>
    <lineage>
        <taxon>Eukaryota</taxon>
        <taxon>Fungi</taxon>
        <taxon>Dikarya</taxon>
        <taxon>Ascomycota</taxon>
        <taxon>Pezizomycotina</taxon>
        <taxon>Dothideomycetes</taxon>
        <taxon>Pleosporomycetidae</taxon>
        <taxon>Pleosporales</taxon>
        <taxon>Pleosporineae</taxon>
        <taxon>Phaeosphaeriaceae</taxon>
        <taxon>Ophiobolus</taxon>
    </lineage>
</organism>
<keyword evidence="8" id="KW-0449">Lipoprotein</keyword>
<dbReference type="GO" id="GO:0005576">
    <property type="term" value="C:extracellular region"/>
    <property type="evidence" value="ECO:0007669"/>
    <property type="project" value="UniProtKB-SubCell"/>
</dbReference>
<evidence type="ECO:0000256" key="2">
    <source>
        <dbReference type="ARBA" id="ARBA00004613"/>
    </source>
</evidence>
<feature type="signal peptide" evidence="9">
    <location>
        <begin position="1"/>
        <end position="17"/>
    </location>
</feature>
<proteinExistence type="inferred from homology"/>
<accession>A0A6A7A7Z4</accession>
<feature type="domain" description="CFEM" evidence="10">
    <location>
        <begin position="306"/>
        <end position="363"/>
    </location>
</feature>
<evidence type="ECO:0000256" key="1">
    <source>
        <dbReference type="ARBA" id="ARBA00004589"/>
    </source>
</evidence>
<evidence type="ECO:0000313" key="12">
    <source>
        <dbReference type="Proteomes" id="UP000799424"/>
    </source>
</evidence>
<keyword evidence="7" id="KW-1015">Disulfide bond</keyword>
<evidence type="ECO:0000256" key="9">
    <source>
        <dbReference type="SAM" id="SignalP"/>
    </source>
</evidence>
<keyword evidence="6 9" id="KW-0732">Signal</keyword>
<evidence type="ECO:0000313" key="11">
    <source>
        <dbReference type="EMBL" id="KAF2828817.1"/>
    </source>
</evidence>
<evidence type="ECO:0000256" key="7">
    <source>
        <dbReference type="ARBA" id="ARBA00023157"/>
    </source>
</evidence>
<dbReference type="GO" id="GO:0098552">
    <property type="term" value="C:side of membrane"/>
    <property type="evidence" value="ECO:0007669"/>
    <property type="project" value="UniProtKB-KW"/>
</dbReference>
<comment type="subcellular location">
    <subcellularLocation>
        <location evidence="1">Membrane</location>
        <topology evidence="1">Lipid-anchor</topology>
        <topology evidence="1">GPI-anchor</topology>
    </subcellularLocation>
    <subcellularLocation>
        <location evidence="2">Secreted</location>
    </subcellularLocation>
</comment>
<keyword evidence="4" id="KW-0964">Secreted</keyword>
<feature type="chain" id="PRO_5025677269" description="CFEM domain-containing protein" evidence="9">
    <location>
        <begin position="18"/>
        <end position="541"/>
    </location>
</feature>
<name>A0A6A7A7Z4_9PLEO</name>
<keyword evidence="5" id="KW-0325">Glycoprotein</keyword>